<sequence>MSQFIAYHGLTAQSHQARVDNLSSRGFRPISLNVSGVPEDARYAAVWVQEPGSAWVAVHGLSASGYQAKFDELTAAGYVPVLISATGAAEHASFTALFEQGVNRPWFSRHSLRWGPETDPDTIQHENNRAFTAGLMPHCLTIYGTPEARQFAGIWLQNEAAVAWSWWLISPDAYQRFFDALVEAGVRPAWVSVAPDGWLLSVFRDDQIGTWWARHGLTADQYQAEFDTRVAAGLMPLWVQAGGSGLNTRYASLFAHTRSPQPRQWTAVGNAICEFPQLDDRVQAFMTQQGIRAGSVAIVRQGELLVSRGYTWAESTYPITQPNSLFRIASLSKLFTTAALARLVESGQLHWDTPAYPFLGITATTLPDQAPDPATPTITVRQLLLHTSGLVRDANPWEIGDRLNLTEPVSRDQMIRFMYGEPLAFPPGHQTMYSNLGYILLTSLIETAAGLPYLDYLNQALLHPEGLQDVWVGHTPAHARLTGEVTYDASTVGPSLLHPGTTIMAPTAYGGDFRLETIEGSGGLVTSASTIARFISRHAVWMSETPTGEILDVRRPAVRYGKLAGTTSIAVSKNNGIDFVCLFNRAVSDEAQDDFRKTMEEYLT</sequence>
<organism evidence="2">
    <name type="scientific">Leptolyngbya sp. NK1-12</name>
    <dbReference type="NCBI Taxonomy" id="2547451"/>
    <lineage>
        <taxon>Bacteria</taxon>
        <taxon>Bacillati</taxon>
        <taxon>Cyanobacteriota</taxon>
        <taxon>Cyanophyceae</taxon>
        <taxon>Leptolyngbyales</taxon>
        <taxon>Leptolyngbyaceae</taxon>
        <taxon>Leptolyngbya group</taxon>
        <taxon>Leptolyngbya</taxon>
    </lineage>
</organism>
<dbReference type="SUPFAM" id="SSF56601">
    <property type="entry name" value="beta-lactamase/transpeptidase-like"/>
    <property type="match status" value="1"/>
</dbReference>
<dbReference type="PANTHER" id="PTHR46825:SF9">
    <property type="entry name" value="BETA-LACTAMASE-RELATED DOMAIN-CONTAINING PROTEIN"/>
    <property type="match status" value="1"/>
</dbReference>
<evidence type="ECO:0000313" key="2">
    <source>
        <dbReference type="EMBL" id="WNZ21611.1"/>
    </source>
</evidence>
<dbReference type="Pfam" id="PF00144">
    <property type="entry name" value="Beta-lactamase"/>
    <property type="match status" value="1"/>
</dbReference>
<protein>
    <submittedName>
        <fullName evidence="2">Serine hydrolase</fullName>
    </submittedName>
</protein>
<dbReference type="GO" id="GO:0016787">
    <property type="term" value="F:hydrolase activity"/>
    <property type="evidence" value="ECO:0007669"/>
    <property type="project" value="UniProtKB-KW"/>
</dbReference>
<keyword evidence="2" id="KW-0378">Hydrolase</keyword>
<gene>
    <name evidence="2" type="ORF">HJG54_01135</name>
</gene>
<dbReference type="EMBL" id="CP053586">
    <property type="protein sequence ID" value="WNZ21611.1"/>
    <property type="molecule type" value="Genomic_DNA"/>
</dbReference>
<dbReference type="Pfam" id="PF17660">
    <property type="entry name" value="BTRD1"/>
    <property type="match status" value="4"/>
</dbReference>
<dbReference type="InterPro" id="IPR050491">
    <property type="entry name" value="AmpC-like"/>
</dbReference>
<name>A0AA96WHV9_9CYAN</name>
<dbReference type="Gene3D" id="3.40.710.10">
    <property type="entry name" value="DD-peptidase/beta-lactamase superfamily"/>
    <property type="match status" value="1"/>
</dbReference>
<feature type="domain" description="Beta-lactamase-related" evidence="1">
    <location>
        <begin position="278"/>
        <end position="539"/>
    </location>
</feature>
<reference evidence="2" key="1">
    <citation type="submission" date="2020-05" db="EMBL/GenBank/DDBJ databases">
        <authorList>
            <person name="Zhu T."/>
            <person name="Keshari N."/>
            <person name="Lu X."/>
        </authorList>
    </citation>
    <scope>NUCLEOTIDE SEQUENCE</scope>
    <source>
        <strain evidence="2">NK1-12</strain>
    </source>
</reference>
<accession>A0AA96WHV9</accession>
<dbReference type="InterPro" id="IPR049511">
    <property type="entry name" value="PGH-like_rpt"/>
</dbReference>
<dbReference type="RefSeq" id="WP_316432867.1">
    <property type="nucleotide sequence ID" value="NZ_CP053586.1"/>
</dbReference>
<dbReference type="InterPro" id="IPR001466">
    <property type="entry name" value="Beta-lactam-related"/>
</dbReference>
<dbReference type="PANTHER" id="PTHR46825">
    <property type="entry name" value="D-ALANYL-D-ALANINE-CARBOXYPEPTIDASE/ENDOPEPTIDASE AMPH"/>
    <property type="match status" value="1"/>
</dbReference>
<evidence type="ECO:0000259" key="1">
    <source>
        <dbReference type="Pfam" id="PF00144"/>
    </source>
</evidence>
<dbReference type="AlphaFoldDB" id="A0AA96WHV9"/>
<dbReference type="InterPro" id="IPR012338">
    <property type="entry name" value="Beta-lactam/transpept-like"/>
</dbReference>
<proteinExistence type="predicted"/>